<evidence type="ECO:0000313" key="4">
    <source>
        <dbReference type="Proteomes" id="UP000053961"/>
    </source>
</evidence>
<feature type="region of interest" description="Disordered" evidence="1">
    <location>
        <begin position="81"/>
        <end position="100"/>
    </location>
</feature>
<gene>
    <name evidence="2" type="ORF">XD72_1525</name>
    <name evidence="3" type="ORF">XE07_2003</name>
</gene>
<evidence type="ECO:0000256" key="1">
    <source>
        <dbReference type="SAM" id="MobiDB-lite"/>
    </source>
</evidence>
<reference evidence="4 5" key="2">
    <citation type="journal article" date="2015" name="MBio">
        <title>Genome-Resolved Metagenomic Analysis Reveals Roles for Candidate Phyla and Other Microbial Community Members in Biogeochemical Transformations in Oil Reservoirs.</title>
        <authorList>
            <person name="Hu P."/>
            <person name="Tom L."/>
            <person name="Singh A."/>
            <person name="Thomas B.C."/>
            <person name="Baker B.J."/>
            <person name="Piceno Y.M."/>
            <person name="Andersen G.L."/>
            <person name="Banfield J.F."/>
        </authorList>
    </citation>
    <scope>NUCLEOTIDE SEQUENCE [LARGE SCALE GENOMIC DNA]</scope>
    <source>
        <strain evidence="2">57_489</strain>
    </source>
</reference>
<evidence type="ECO:0000313" key="3">
    <source>
        <dbReference type="EMBL" id="KUK94898.1"/>
    </source>
</evidence>
<reference evidence="3" key="1">
    <citation type="journal article" date="2015" name="MBio">
        <title>Genome-resolved metagenomic analysis reveals roles for candidate phyla and other microbial community members in biogeochemical transformations in oil reservoirs.</title>
        <authorList>
            <person name="Hu P."/>
            <person name="Tom L."/>
            <person name="Singh A."/>
            <person name="Thomas B.C."/>
            <person name="Baker B.J."/>
            <person name="Piceno Y.M."/>
            <person name="Andersen G.L."/>
            <person name="Banfield J.F."/>
        </authorList>
    </citation>
    <scope>NUCLEOTIDE SEQUENCE [LARGE SCALE GENOMIC DNA]</scope>
    <source>
        <strain evidence="3">56_747</strain>
    </source>
</reference>
<evidence type="ECO:0000313" key="5">
    <source>
        <dbReference type="Proteomes" id="UP000057043"/>
    </source>
</evidence>
<accession>A0A101IGU6</accession>
<dbReference type="EMBL" id="LGHB01000041">
    <property type="protein sequence ID" value="KUK94898.1"/>
    <property type="molecule type" value="Genomic_DNA"/>
</dbReference>
<protein>
    <submittedName>
        <fullName evidence="3">Uncharacterized protein</fullName>
    </submittedName>
</protein>
<dbReference type="Proteomes" id="UP000053961">
    <property type="component" value="Unassembled WGS sequence"/>
</dbReference>
<name>A0A101IGU6_9EURY</name>
<dbReference type="EMBL" id="LGFT01000035">
    <property type="protein sequence ID" value="KUK44072.1"/>
    <property type="molecule type" value="Genomic_DNA"/>
</dbReference>
<proteinExistence type="predicted"/>
<comment type="caution">
    <text evidence="3">The sequence shown here is derived from an EMBL/GenBank/DDBJ whole genome shotgun (WGS) entry which is preliminary data.</text>
</comment>
<evidence type="ECO:0000313" key="2">
    <source>
        <dbReference type="EMBL" id="KUK44072.1"/>
    </source>
</evidence>
<dbReference type="Proteomes" id="UP000057043">
    <property type="component" value="Unassembled WGS sequence"/>
</dbReference>
<dbReference type="AlphaFoldDB" id="A0A101IGU6"/>
<sequence>MWGHGDLNAGYRTPSPVGYQATLWPRCGFEDADHPYKAYRQAASRLAPTSTIQRPQRTRRPLKKKAIGFRGFGTMVKRKTPAAMVPRPAMTIPARTETRV</sequence>
<organism evidence="3 4">
    <name type="scientific">Methanothrix harundinacea</name>
    <dbReference type="NCBI Taxonomy" id="301375"/>
    <lineage>
        <taxon>Archaea</taxon>
        <taxon>Methanobacteriati</taxon>
        <taxon>Methanobacteriota</taxon>
        <taxon>Stenosarchaea group</taxon>
        <taxon>Methanomicrobia</taxon>
        <taxon>Methanotrichales</taxon>
        <taxon>Methanotrichaceae</taxon>
        <taxon>Methanothrix</taxon>
    </lineage>
</organism>